<proteinExistence type="predicted"/>
<name>A0A224XUP4_9HEMI</name>
<reference evidence="1" key="1">
    <citation type="journal article" date="2018" name="PLoS Negl. Trop. Dis.">
        <title>An insight into the salivary gland and fat body transcriptome of Panstrongylus lignarius (Hemiptera: Heteroptera), the main vector of Chagas disease in Peru.</title>
        <authorList>
            <person name="Nevoa J.C."/>
            <person name="Mendes M.T."/>
            <person name="da Silva M.V."/>
            <person name="Soares S.C."/>
            <person name="Oliveira C.J.F."/>
            <person name="Ribeiro J.M.C."/>
        </authorList>
    </citation>
    <scope>NUCLEOTIDE SEQUENCE</scope>
</reference>
<organism evidence="1">
    <name type="scientific">Panstrongylus lignarius</name>
    <dbReference type="NCBI Taxonomy" id="156445"/>
    <lineage>
        <taxon>Eukaryota</taxon>
        <taxon>Metazoa</taxon>
        <taxon>Ecdysozoa</taxon>
        <taxon>Arthropoda</taxon>
        <taxon>Hexapoda</taxon>
        <taxon>Insecta</taxon>
        <taxon>Pterygota</taxon>
        <taxon>Neoptera</taxon>
        <taxon>Paraneoptera</taxon>
        <taxon>Hemiptera</taxon>
        <taxon>Heteroptera</taxon>
        <taxon>Panheteroptera</taxon>
        <taxon>Cimicomorpha</taxon>
        <taxon>Reduviidae</taxon>
        <taxon>Triatominae</taxon>
        <taxon>Panstrongylus</taxon>
    </lineage>
</organism>
<protein>
    <submittedName>
        <fullName evidence="1">Uncharacterized protein</fullName>
    </submittedName>
</protein>
<accession>A0A224XUP4</accession>
<dbReference type="AlphaFoldDB" id="A0A224XUP4"/>
<dbReference type="EMBL" id="GFTR01000160">
    <property type="protein sequence ID" value="JAW16266.1"/>
    <property type="molecule type" value="Transcribed_RNA"/>
</dbReference>
<evidence type="ECO:0000313" key="1">
    <source>
        <dbReference type="EMBL" id="JAW16266.1"/>
    </source>
</evidence>
<sequence>MKLVVIWTLLALYCFVKFIKLVVICKLLPLDLHFLKLPSRLLHSLNECALDSVRDVSGNLSSYSFSPI</sequence>